<organism evidence="15 16">
    <name type="scientific">Pinctada imbricata</name>
    <name type="common">Atlantic pearl-oyster</name>
    <name type="synonym">Pinctada martensii</name>
    <dbReference type="NCBI Taxonomy" id="66713"/>
    <lineage>
        <taxon>Eukaryota</taxon>
        <taxon>Metazoa</taxon>
        <taxon>Spiralia</taxon>
        <taxon>Lophotrochozoa</taxon>
        <taxon>Mollusca</taxon>
        <taxon>Bivalvia</taxon>
        <taxon>Autobranchia</taxon>
        <taxon>Pteriomorphia</taxon>
        <taxon>Pterioida</taxon>
        <taxon>Pterioidea</taxon>
        <taxon>Pteriidae</taxon>
        <taxon>Pinctada</taxon>
    </lineage>
</organism>
<keyword evidence="16" id="KW-1185">Reference proteome</keyword>
<proteinExistence type="predicted"/>
<evidence type="ECO:0008006" key="17">
    <source>
        <dbReference type="Google" id="ProtNLM"/>
    </source>
</evidence>
<evidence type="ECO:0000256" key="12">
    <source>
        <dbReference type="ARBA" id="ARBA00023303"/>
    </source>
</evidence>
<keyword evidence="10" id="KW-0869">Chloride channel</keyword>
<comment type="subcellular location">
    <subcellularLocation>
        <location evidence="1">Membrane</location>
        <topology evidence="1">Multi-pass membrane protein</topology>
    </subcellularLocation>
</comment>
<evidence type="ECO:0000313" key="15">
    <source>
        <dbReference type="EMBL" id="KAK3105413.1"/>
    </source>
</evidence>
<dbReference type="SUPFAM" id="SSF81340">
    <property type="entry name" value="Clc chloride channel"/>
    <property type="match status" value="1"/>
</dbReference>
<reference evidence="15" key="1">
    <citation type="submission" date="2019-08" db="EMBL/GenBank/DDBJ databases">
        <title>The improved chromosome-level genome for the pearl oyster Pinctada fucata martensii using PacBio sequencing and Hi-C.</title>
        <authorList>
            <person name="Zheng Z."/>
        </authorList>
    </citation>
    <scope>NUCLEOTIDE SEQUENCE</scope>
    <source>
        <strain evidence="15">ZZ-2019</strain>
        <tissue evidence="15">Adductor muscle</tissue>
    </source>
</reference>
<dbReference type="EMBL" id="VSWD01000004">
    <property type="protein sequence ID" value="KAK3105413.1"/>
    <property type="molecule type" value="Genomic_DNA"/>
</dbReference>
<feature type="transmembrane region" description="Helical" evidence="14">
    <location>
        <begin position="392"/>
        <end position="410"/>
    </location>
</feature>
<feature type="region of interest" description="Disordered" evidence="13">
    <location>
        <begin position="546"/>
        <end position="602"/>
    </location>
</feature>
<feature type="transmembrane region" description="Helical" evidence="14">
    <location>
        <begin position="139"/>
        <end position="162"/>
    </location>
</feature>
<dbReference type="InterPro" id="IPR050970">
    <property type="entry name" value="Cl_channel_volt-gated"/>
</dbReference>
<evidence type="ECO:0000256" key="5">
    <source>
        <dbReference type="ARBA" id="ARBA00022882"/>
    </source>
</evidence>
<feature type="transmembrane region" description="Helical" evidence="14">
    <location>
        <begin position="422"/>
        <end position="443"/>
    </location>
</feature>
<feature type="transmembrane region" description="Helical" evidence="14">
    <location>
        <begin position="354"/>
        <end position="372"/>
    </location>
</feature>
<keyword evidence="12" id="KW-0407">Ion channel</keyword>
<dbReference type="InterPro" id="IPR001807">
    <property type="entry name" value="ClC"/>
</dbReference>
<feature type="transmembrane region" description="Helical" evidence="14">
    <location>
        <begin position="174"/>
        <end position="195"/>
    </location>
</feature>
<name>A0AA89C4B1_PINIB</name>
<evidence type="ECO:0000256" key="13">
    <source>
        <dbReference type="SAM" id="MobiDB-lite"/>
    </source>
</evidence>
<evidence type="ECO:0000256" key="11">
    <source>
        <dbReference type="ARBA" id="ARBA00023214"/>
    </source>
</evidence>
<feature type="compositionally biased region" description="Low complexity" evidence="13">
    <location>
        <begin position="550"/>
        <end position="561"/>
    </location>
</feature>
<evidence type="ECO:0000256" key="10">
    <source>
        <dbReference type="ARBA" id="ARBA00023173"/>
    </source>
</evidence>
<protein>
    <recommendedName>
        <fullName evidence="17">Chloride channel protein</fullName>
    </recommendedName>
</protein>
<dbReference type="GO" id="GO:0034707">
    <property type="term" value="C:chloride channel complex"/>
    <property type="evidence" value="ECO:0007669"/>
    <property type="project" value="UniProtKB-KW"/>
</dbReference>
<evidence type="ECO:0000256" key="3">
    <source>
        <dbReference type="ARBA" id="ARBA00022692"/>
    </source>
</evidence>
<evidence type="ECO:0000256" key="1">
    <source>
        <dbReference type="ARBA" id="ARBA00004141"/>
    </source>
</evidence>
<feature type="transmembrane region" description="Helical" evidence="14">
    <location>
        <begin position="34"/>
        <end position="55"/>
    </location>
</feature>
<sequence>MALLSFTMDYIIEQCQEAKTWLYEELSFSVTLQYFAWIGYSILFILFATGFTHLVSPQAVGSGIPEMKTILRGVVLKEFLTLKALISKVVGLCSSLGSTLPIGKEGPFVHIASIVATLLGKLTSFKGIYENESRRTEMLAAACAVGVAGTFAAPIGGVLFSIEVTATYFAVRNYWRGFFAAVCGAVVFRLLAIWFTEETTITAVFKTNLRTEFPFDALELFAYAFIGVLCGFAGALFILFHRKIVLFTRKKKRLSSFLQKNRFIYPGIVAFTIASLTFPPGFGQFFAGQLTARQAINELFSNITWTTGQAEDINDEEILSHWNHPLTNIYVTLTLFIVMNFWFGAICNTMPIPAGVFVPVFTVGAAFGRLIGEAMAAWFPDGVPSGKEIYKIVPGGYAVVGAASFSGAVTRTISTSVIVFEVTGQISHVLPAVLAVLIANAIANKLQPSFYDSIIKLKRLPYLPDIVSAKANAWHVFVEDIMVKDVKSIKFTSSYGELQELLESTNFKSYPLVDSPDSYILLGSIQRYELERILFVHLSKEQKIVLPQDSPGGSKPGSRSTTPPPTIIPTIVEPKKSRFQVSKVTENERAKTPPPATLSIPRSLSSSALEEQNYHTLQLPLRSILKNSASNGRLGEKSNSSADLKSEINAYYRKMSEQRKESILEDRPFIIDKGSLSDLTKKVKLQKEWEDNKLLEHIDWEGVQIDPAPFQLVERTSLHKVHSLFSLLGLHHAYVTNTGRLVGVCGLKELRHAIQGRIDEQALAKTQRPEINIEVDQESSSDDEVEDIDPQNLEVDREAPRGTKYRLVNTASLDEVELEPIEKA</sequence>
<dbReference type="PANTHER" id="PTHR45720">
    <property type="entry name" value="CHLORIDE CHANNEL PROTEIN 2"/>
    <property type="match status" value="1"/>
</dbReference>
<dbReference type="Pfam" id="PF00654">
    <property type="entry name" value="Voltage_CLC"/>
    <property type="match status" value="1"/>
</dbReference>
<evidence type="ECO:0000256" key="9">
    <source>
        <dbReference type="ARBA" id="ARBA00023136"/>
    </source>
</evidence>
<keyword evidence="5" id="KW-0851">Voltage-gated channel</keyword>
<dbReference type="SUPFAM" id="SSF54631">
    <property type="entry name" value="CBS-domain pair"/>
    <property type="match status" value="1"/>
</dbReference>
<keyword evidence="9 14" id="KW-0472">Membrane</keyword>
<comment type="caution">
    <text evidence="15">The sequence shown here is derived from an EMBL/GenBank/DDBJ whole genome shotgun (WGS) entry which is preliminary data.</text>
</comment>
<feature type="compositionally biased region" description="Acidic residues" evidence="13">
    <location>
        <begin position="775"/>
        <end position="789"/>
    </location>
</feature>
<dbReference type="CDD" id="cd03683">
    <property type="entry name" value="ClC_1_like"/>
    <property type="match status" value="1"/>
</dbReference>
<evidence type="ECO:0000256" key="6">
    <source>
        <dbReference type="ARBA" id="ARBA00022989"/>
    </source>
</evidence>
<dbReference type="InterPro" id="IPR014743">
    <property type="entry name" value="Cl-channel_core"/>
</dbReference>
<feature type="region of interest" description="Disordered" evidence="13">
    <location>
        <begin position="775"/>
        <end position="801"/>
    </location>
</feature>
<accession>A0AA89C4B1</accession>
<keyword evidence="6 14" id="KW-1133">Transmembrane helix</keyword>
<feature type="transmembrane region" description="Helical" evidence="14">
    <location>
        <begin position="329"/>
        <end position="347"/>
    </location>
</feature>
<dbReference type="GO" id="GO:0005247">
    <property type="term" value="F:voltage-gated chloride channel activity"/>
    <property type="evidence" value="ECO:0007669"/>
    <property type="project" value="TreeGrafter"/>
</dbReference>
<keyword evidence="7" id="KW-0406">Ion transport</keyword>
<keyword evidence="3 14" id="KW-0812">Transmembrane</keyword>
<feature type="transmembrane region" description="Helical" evidence="14">
    <location>
        <begin position="220"/>
        <end position="242"/>
    </location>
</feature>
<dbReference type="GO" id="GO:0005886">
    <property type="term" value="C:plasma membrane"/>
    <property type="evidence" value="ECO:0007669"/>
    <property type="project" value="TreeGrafter"/>
</dbReference>
<dbReference type="InterPro" id="IPR046342">
    <property type="entry name" value="CBS_dom_sf"/>
</dbReference>
<feature type="transmembrane region" description="Helical" evidence="14">
    <location>
        <begin position="263"/>
        <end position="282"/>
    </location>
</feature>
<evidence type="ECO:0000256" key="8">
    <source>
        <dbReference type="ARBA" id="ARBA00023122"/>
    </source>
</evidence>
<evidence type="ECO:0000256" key="4">
    <source>
        <dbReference type="ARBA" id="ARBA00022737"/>
    </source>
</evidence>
<dbReference type="Gene3D" id="1.10.3080.10">
    <property type="entry name" value="Clc chloride channel"/>
    <property type="match status" value="1"/>
</dbReference>
<evidence type="ECO:0000256" key="7">
    <source>
        <dbReference type="ARBA" id="ARBA00023065"/>
    </source>
</evidence>
<keyword evidence="8" id="KW-0129">CBS domain</keyword>
<keyword evidence="4" id="KW-0677">Repeat</keyword>
<dbReference type="FunFam" id="1.10.3080.10:FF:000003">
    <property type="entry name" value="Chloride channel 2"/>
    <property type="match status" value="1"/>
</dbReference>
<dbReference type="FunFam" id="3.10.580.10:FF:000032">
    <property type="entry name" value="Chloride channel protein"/>
    <property type="match status" value="1"/>
</dbReference>
<keyword evidence="11" id="KW-0868">Chloride</keyword>
<evidence type="ECO:0000256" key="2">
    <source>
        <dbReference type="ARBA" id="ARBA00022448"/>
    </source>
</evidence>
<keyword evidence="2" id="KW-0813">Transport</keyword>
<gene>
    <name evidence="15" type="ORF">FSP39_024702</name>
</gene>
<dbReference type="Proteomes" id="UP001186944">
    <property type="component" value="Unassembled WGS sequence"/>
</dbReference>
<dbReference type="Gene3D" id="3.10.580.10">
    <property type="entry name" value="CBS-domain"/>
    <property type="match status" value="2"/>
</dbReference>
<evidence type="ECO:0000313" key="16">
    <source>
        <dbReference type="Proteomes" id="UP001186944"/>
    </source>
</evidence>
<evidence type="ECO:0000256" key="14">
    <source>
        <dbReference type="SAM" id="Phobius"/>
    </source>
</evidence>
<dbReference type="PRINTS" id="PR00762">
    <property type="entry name" value="CLCHANNEL"/>
</dbReference>
<dbReference type="PANTHER" id="PTHR45720:SF10">
    <property type="entry name" value="CHLORIDE CHANNEL PROTEIN 2"/>
    <property type="match status" value="1"/>
</dbReference>
<dbReference type="AlphaFoldDB" id="A0AA89C4B1"/>